<feature type="region of interest" description="Disordered" evidence="1">
    <location>
        <begin position="701"/>
        <end position="720"/>
    </location>
</feature>
<reference evidence="2 3" key="1">
    <citation type="journal article" date="2015" name="Emerg. Microbes Infect.">
        <title>Characterization of 17 strains belonging to the Mycobacterium simiae complex and description of Mycobacterium paraense sp. nov.</title>
        <authorList>
            <person name="Fusco da Costa A.R."/>
            <person name="Fedrizzi T."/>
            <person name="Lopes M.L."/>
            <person name="Pecorari M."/>
            <person name="Oliveira da Costa W.L."/>
            <person name="Giacobazzi E."/>
            <person name="da Costa Bahia J.R."/>
            <person name="De Sanctis V."/>
            <person name="Batista Lima K.V."/>
            <person name="Bertorelli R."/>
            <person name="Grottola A."/>
            <person name="Fabio A."/>
            <person name="Mariottini A."/>
            <person name="Ferretti P."/>
            <person name="Di Leva F."/>
            <person name="Fregni Serpini G."/>
            <person name="Tagliazucchi S."/>
            <person name="Rumpianesi F."/>
            <person name="Jousson O."/>
            <person name="Segata N."/>
            <person name="Tortoli E."/>
        </authorList>
    </citation>
    <scope>NUCLEOTIDE SEQUENCE [LARGE SCALE GENOMIC DNA]</scope>
    <source>
        <strain evidence="2 3">FI-07156</strain>
    </source>
</reference>
<dbReference type="RefSeq" id="WP_085104728.1">
    <property type="nucleotide sequence ID" value="NZ_LQPK01000005.1"/>
</dbReference>
<dbReference type="EMBL" id="LQPK01000005">
    <property type="protein sequence ID" value="ORW33327.1"/>
    <property type="molecule type" value="Genomic_DNA"/>
</dbReference>
<comment type="caution">
    <text evidence="2">The sequence shown here is derived from an EMBL/GenBank/DDBJ whole genome shotgun (WGS) entry which is preliminary data.</text>
</comment>
<name>A0ABX3VS91_9MYCO</name>
<organism evidence="2 3">
    <name type="scientific">Mycobacterium paraense</name>
    <dbReference type="NCBI Taxonomy" id="767916"/>
    <lineage>
        <taxon>Bacteria</taxon>
        <taxon>Bacillati</taxon>
        <taxon>Actinomycetota</taxon>
        <taxon>Actinomycetes</taxon>
        <taxon>Mycobacteriales</taxon>
        <taxon>Mycobacteriaceae</taxon>
        <taxon>Mycobacterium</taxon>
        <taxon>Mycobacterium simiae complex</taxon>
    </lineage>
</organism>
<accession>A0ABX3VS91</accession>
<proteinExistence type="predicted"/>
<gene>
    <name evidence="2" type="ORF">AWB91_09410</name>
</gene>
<sequence length="736" mass="82181">MLFAVAVVAPPSNPTIGGGFREIAEAVHHALVALGHDSVLTNRLDLDDRRTIVLGGNHLVHYGLELPKNPIFYNLEQLGDDSPWMAMPEFVDLLRRYPHWDYSQANIERLASLGLPRPTYVPIGYVPELTRIAPAPEDIDVLFYGMLNERRYAVLRGLHDLGFRVKWLSGVLGASRDGWIARSKVVLNVHYWEAKIFEIARVSYLLANRRAVVSERGADPTLEHDLESGVAFADYDGLVDRCVELVGDECARRELAEQGYRVFSARDQAAIVDRALSEGFEGVTHKTAARDEPCIDVRLDDQASSSDHQLRERNLIGQKFEHERDQLLATVKRNPEDGRSVFFLAQAYFQLGDFVDARKWYARRVEMGGCDEEVYWAMYRLAESMSNLGEPWPDVQEAYLRAWEFRPTRAEALHAIAFRYRVEQDYEFAYPFAERAAKIPLPEGDLLLPAEIAQVYAWRATDEQAVCASWIGKHAEAFTLCRRLVARPDLPEHDRQRIAANRDFSVPAMVKAAAPYPEALVQSLAAGPGEDEVTVSLVAGPNHQATEQTINSFLNCCLDVSRVGHFLVLDAGLSATDNAKLRKRYGFLEFARRRSGGKPVALLEQLRARIDGRLWLHLGAGWRFFAPENYITRLAAVLEAEPQVFQVGINVEDAVKLTGACAVEQAVRRAPDAGRYLLTEAMASGPAMFDTARLGRAVGAQNSDLHPPAQPRRPAAGAGPRTASLDEVLCISDLYL</sequence>
<evidence type="ECO:0008006" key="4">
    <source>
        <dbReference type="Google" id="ProtNLM"/>
    </source>
</evidence>
<protein>
    <recommendedName>
        <fullName evidence="4">Glycosyltransferase</fullName>
    </recommendedName>
</protein>
<evidence type="ECO:0000313" key="3">
    <source>
        <dbReference type="Proteomes" id="UP000193801"/>
    </source>
</evidence>
<dbReference type="Proteomes" id="UP000193801">
    <property type="component" value="Unassembled WGS sequence"/>
</dbReference>
<dbReference type="InterPro" id="IPR011990">
    <property type="entry name" value="TPR-like_helical_dom_sf"/>
</dbReference>
<dbReference type="Gene3D" id="1.25.40.10">
    <property type="entry name" value="Tetratricopeptide repeat domain"/>
    <property type="match status" value="1"/>
</dbReference>
<evidence type="ECO:0000313" key="2">
    <source>
        <dbReference type="EMBL" id="ORW33327.1"/>
    </source>
</evidence>
<evidence type="ECO:0000256" key="1">
    <source>
        <dbReference type="SAM" id="MobiDB-lite"/>
    </source>
</evidence>
<dbReference type="SUPFAM" id="SSF48452">
    <property type="entry name" value="TPR-like"/>
    <property type="match status" value="1"/>
</dbReference>
<keyword evidence="3" id="KW-1185">Reference proteome</keyword>